<sequence length="123" mass="14310">MGVIPDEIMNRGDFHEINDFISTVSVLHGDHNRKLELQHITGGGFRPNLHSMKGHKVLPTYLASYAREQKRGPSMIKILIDRHIADIRAYQQKRLRNIEKNLEKNNIAKQIKVYITMFQLNFS</sequence>
<gene>
    <name evidence="1" type="ORF">OFLC_LOCUS11806</name>
</gene>
<organism evidence="3">
    <name type="scientific">Onchocerca flexuosa</name>
    <dbReference type="NCBI Taxonomy" id="387005"/>
    <lineage>
        <taxon>Eukaryota</taxon>
        <taxon>Metazoa</taxon>
        <taxon>Ecdysozoa</taxon>
        <taxon>Nematoda</taxon>
        <taxon>Chromadorea</taxon>
        <taxon>Rhabditida</taxon>
        <taxon>Spirurina</taxon>
        <taxon>Spiruromorpha</taxon>
        <taxon>Filarioidea</taxon>
        <taxon>Onchocercidae</taxon>
        <taxon>Onchocerca</taxon>
    </lineage>
</organism>
<evidence type="ECO:0000313" key="1">
    <source>
        <dbReference type="EMBL" id="VDO79395.1"/>
    </source>
</evidence>
<protein>
    <submittedName>
        <fullName evidence="1 3">Uncharacterized protein</fullName>
    </submittedName>
</protein>
<accession>A0A183HWE5</accession>
<dbReference type="AlphaFoldDB" id="A0A183HWE5"/>
<dbReference type="WBParaSite" id="OFLC_0001180701-mRNA-1">
    <property type="protein sequence ID" value="OFLC_0001180701-mRNA-1"/>
    <property type="gene ID" value="OFLC_0001180701"/>
</dbReference>
<reference evidence="3" key="1">
    <citation type="submission" date="2016-06" db="UniProtKB">
        <authorList>
            <consortium name="WormBaseParasite"/>
        </authorList>
    </citation>
    <scope>IDENTIFICATION</scope>
</reference>
<dbReference type="Proteomes" id="UP000267606">
    <property type="component" value="Unassembled WGS sequence"/>
</dbReference>
<name>A0A183HWE5_9BILA</name>
<reference evidence="1 2" key="2">
    <citation type="submission" date="2018-11" db="EMBL/GenBank/DDBJ databases">
        <authorList>
            <consortium name="Pathogen Informatics"/>
        </authorList>
    </citation>
    <scope>NUCLEOTIDE SEQUENCE [LARGE SCALE GENOMIC DNA]</scope>
</reference>
<evidence type="ECO:0000313" key="3">
    <source>
        <dbReference type="WBParaSite" id="OFLC_0001180701-mRNA-1"/>
    </source>
</evidence>
<dbReference type="EMBL" id="UZAJ01017549">
    <property type="protein sequence ID" value="VDO79395.1"/>
    <property type="molecule type" value="Genomic_DNA"/>
</dbReference>
<evidence type="ECO:0000313" key="2">
    <source>
        <dbReference type="Proteomes" id="UP000267606"/>
    </source>
</evidence>
<proteinExistence type="predicted"/>
<keyword evidence="2" id="KW-1185">Reference proteome</keyword>